<dbReference type="EMBL" id="CP001014">
    <property type="protein sequence ID" value="ACB39974.1"/>
    <property type="molecule type" value="Genomic_DNA"/>
</dbReference>
<dbReference type="KEGG" id="tne:Tneu_1043"/>
<dbReference type="eggNOG" id="arCOG12498">
    <property type="taxonomic scope" value="Archaea"/>
</dbReference>
<dbReference type="AlphaFoldDB" id="B1YDW1"/>
<name>B1YDW1_PYRNV</name>
<evidence type="ECO:0000313" key="2">
    <source>
        <dbReference type="Proteomes" id="UP000001694"/>
    </source>
</evidence>
<gene>
    <name evidence="1" type="ordered locus">Tneu_1043</name>
</gene>
<dbReference type="Proteomes" id="UP000001694">
    <property type="component" value="Chromosome"/>
</dbReference>
<organism evidence="1 2">
    <name type="scientific">Pyrobaculum neutrophilum (strain DSM 2338 / JCM 9278 / NBRC 100436 / V24Sta)</name>
    <name type="common">Thermoproteus neutrophilus</name>
    <dbReference type="NCBI Taxonomy" id="444157"/>
    <lineage>
        <taxon>Archaea</taxon>
        <taxon>Thermoproteota</taxon>
        <taxon>Thermoprotei</taxon>
        <taxon>Thermoproteales</taxon>
        <taxon>Thermoproteaceae</taxon>
        <taxon>Pyrobaculum</taxon>
    </lineage>
</organism>
<evidence type="ECO:0000313" key="1">
    <source>
        <dbReference type="EMBL" id="ACB39974.1"/>
    </source>
</evidence>
<dbReference type="STRING" id="444157.Tneu_1043"/>
<dbReference type="GeneID" id="6164964"/>
<keyword evidence="2" id="KW-1185">Reference proteome</keyword>
<sequence>MPVRYDYQFGTFGPQCTFNTVYKVANPTGPQLFVLKPGDTATVRDLPCSNCRSEYTYQWNTYPFWASCTYSGWTGDVQLLGSVVYHWVYLVAVLNGTQLDVRINNVRIYSGQLADTTVKAPQGFDVAIASKPAAVKFGDKAIALKQGVTTWSGWVRFDGLPAPTAPADIDLTLYVMPAGPKAKDSAFGVVTPFVIYSVAAYRNGTGAAVYWYNDAGLQKTYMQSPGQIYIQGVGTVTVTWNNASISIRIGNGPTYTGGSYASAPYLYKVDTTGAYVYKLRAKVNTWARFRLVSYTVDGWYNTIPTAVEIIIYSRGDLYLHLGDKLVSYDAIYGEAHYFAQWSKSNTPGLIYGAPGEKIDICVPSYIPINSTGSVTRVEPGDLPGTQKASVEVVKAVRVVGCGQDTTTYTTYYVTSTLVKEGKLAVYDPFRKINCDYQTSYVSPKGCVLCEKCSPNNLACSTVCGG</sequence>
<accession>B1YDW1</accession>
<proteinExistence type="predicted"/>
<dbReference type="RefSeq" id="WP_012350394.1">
    <property type="nucleotide sequence ID" value="NC_010525.1"/>
</dbReference>
<dbReference type="HOGENOM" id="CLU_587458_0_0_2"/>
<protein>
    <submittedName>
        <fullName evidence="1">Uncharacterized protein</fullName>
    </submittedName>
</protein>
<reference evidence="1" key="1">
    <citation type="submission" date="2008-03" db="EMBL/GenBank/DDBJ databases">
        <title>Complete sequence of Thermoproteus neutrophilus V24Sta.</title>
        <authorList>
            <consortium name="US DOE Joint Genome Institute"/>
            <person name="Copeland A."/>
            <person name="Lucas S."/>
            <person name="Lapidus A."/>
            <person name="Glavina del Rio T."/>
            <person name="Dalin E."/>
            <person name="Tice H."/>
            <person name="Bruce D."/>
            <person name="Goodwin L."/>
            <person name="Pitluck S."/>
            <person name="Sims D."/>
            <person name="Brettin T."/>
            <person name="Detter J.C."/>
            <person name="Han C."/>
            <person name="Kuske C.R."/>
            <person name="Schmutz J."/>
            <person name="Larimer F."/>
            <person name="Land M."/>
            <person name="Hauser L."/>
            <person name="Kyrpides N."/>
            <person name="Mikhailova N."/>
            <person name="Biddle J.F."/>
            <person name="Zhang Z."/>
            <person name="Fitz-Gibbon S.T."/>
            <person name="Lowe T.M."/>
            <person name="Saltikov C."/>
            <person name="House C.H."/>
            <person name="Richardson P."/>
        </authorList>
    </citation>
    <scope>NUCLEOTIDE SEQUENCE [LARGE SCALE GENOMIC DNA]</scope>
    <source>
        <strain evidence="1">V24Sta</strain>
    </source>
</reference>